<evidence type="ECO:0000313" key="6">
    <source>
        <dbReference type="EMBL" id="KPQ45200.1"/>
    </source>
</evidence>
<dbReference type="Pfam" id="PF13305">
    <property type="entry name" value="TetR_C_33"/>
    <property type="match status" value="1"/>
</dbReference>
<name>A0A0P8AK85_9EURY</name>
<dbReference type="PANTHER" id="PTHR43479">
    <property type="entry name" value="ACREF/ENVCD OPERON REPRESSOR-RELATED"/>
    <property type="match status" value="1"/>
</dbReference>
<dbReference type="InterPro" id="IPR001647">
    <property type="entry name" value="HTH_TetR"/>
</dbReference>
<dbReference type="SUPFAM" id="SSF46689">
    <property type="entry name" value="Homeodomain-like"/>
    <property type="match status" value="1"/>
</dbReference>
<dbReference type="PATRIC" id="fig|1719120.3.peg.248"/>
<evidence type="ECO:0000313" key="7">
    <source>
        <dbReference type="Proteomes" id="UP000050360"/>
    </source>
</evidence>
<dbReference type="SUPFAM" id="SSF48498">
    <property type="entry name" value="Tetracyclin repressor-like, C-terminal domain"/>
    <property type="match status" value="1"/>
</dbReference>
<dbReference type="GO" id="GO:0003677">
    <property type="term" value="F:DNA binding"/>
    <property type="evidence" value="ECO:0007669"/>
    <property type="project" value="UniProtKB-UniRule"/>
</dbReference>
<evidence type="ECO:0000256" key="3">
    <source>
        <dbReference type="ARBA" id="ARBA00023163"/>
    </source>
</evidence>
<dbReference type="Proteomes" id="UP000050360">
    <property type="component" value="Unassembled WGS sequence"/>
</dbReference>
<organism evidence="6 7">
    <name type="scientific">Candidatus Methanoperedens nitratireducens</name>
    <dbReference type="NCBI Taxonomy" id="1392998"/>
    <lineage>
        <taxon>Archaea</taxon>
        <taxon>Methanobacteriati</taxon>
        <taxon>Methanobacteriota</taxon>
        <taxon>Stenosarchaea group</taxon>
        <taxon>Methanomicrobia</taxon>
        <taxon>Methanosarcinales</taxon>
        <taxon>ANME-2 cluster</taxon>
        <taxon>Candidatus Methanoperedentaceae</taxon>
        <taxon>Candidatus Methanoperedens</taxon>
    </lineage>
</organism>
<sequence length="220" mass="25924">MGIKERKETEKSEMKELILKTAMKLFLDKGFNNITIRNIAEKIEYSPATIYLYFKNKDEILYTLRGEGFEKLYEWQKTSLNTNDPLKRLLKHGEAYISFALENPEYYDLMFMMRGPVKNIKETNFCDIGLKSYELLKNNVKECMTQGLFPRMDVDIVAFSLWSYVHGIASLIIRSRGIIFPEEQVNDMIKGSLDFMLKVNYDKNWDTYNKSMNQKPELNI</sequence>
<evidence type="ECO:0000256" key="4">
    <source>
        <dbReference type="PROSITE-ProRule" id="PRU00335"/>
    </source>
</evidence>
<protein>
    <submittedName>
        <fullName evidence="6">TetR family transcriptional regulator</fullName>
    </submittedName>
</protein>
<evidence type="ECO:0000256" key="2">
    <source>
        <dbReference type="ARBA" id="ARBA00023125"/>
    </source>
</evidence>
<evidence type="ECO:0000259" key="5">
    <source>
        <dbReference type="PROSITE" id="PS50977"/>
    </source>
</evidence>
<feature type="domain" description="HTH tetR-type" evidence="5">
    <location>
        <begin position="12"/>
        <end position="72"/>
    </location>
</feature>
<dbReference type="Gene3D" id="1.10.357.10">
    <property type="entry name" value="Tetracycline Repressor, domain 2"/>
    <property type="match status" value="1"/>
</dbReference>
<evidence type="ECO:0000256" key="1">
    <source>
        <dbReference type="ARBA" id="ARBA00023015"/>
    </source>
</evidence>
<gene>
    <name evidence="6" type="ORF">MPEBLZ_00222</name>
</gene>
<dbReference type="InterPro" id="IPR009057">
    <property type="entry name" value="Homeodomain-like_sf"/>
</dbReference>
<accession>A0A0P8AK85</accession>
<dbReference type="EMBL" id="LKCM01000018">
    <property type="protein sequence ID" value="KPQ45200.1"/>
    <property type="molecule type" value="Genomic_DNA"/>
</dbReference>
<keyword evidence="3" id="KW-0804">Transcription</keyword>
<feature type="DNA-binding region" description="H-T-H motif" evidence="4">
    <location>
        <begin position="35"/>
        <end position="54"/>
    </location>
</feature>
<dbReference type="InterPro" id="IPR025996">
    <property type="entry name" value="MT1864/Rv1816-like_C"/>
</dbReference>
<comment type="caution">
    <text evidence="6">The sequence shown here is derived from an EMBL/GenBank/DDBJ whole genome shotgun (WGS) entry which is preliminary data.</text>
</comment>
<dbReference type="InterPro" id="IPR036271">
    <property type="entry name" value="Tet_transcr_reg_TetR-rel_C_sf"/>
</dbReference>
<dbReference type="PROSITE" id="PS50977">
    <property type="entry name" value="HTH_TETR_2"/>
    <property type="match status" value="1"/>
</dbReference>
<dbReference type="InterPro" id="IPR050624">
    <property type="entry name" value="HTH-type_Tx_Regulator"/>
</dbReference>
<keyword evidence="1" id="KW-0805">Transcription regulation</keyword>
<dbReference type="Pfam" id="PF00440">
    <property type="entry name" value="TetR_N"/>
    <property type="match status" value="1"/>
</dbReference>
<dbReference type="PANTHER" id="PTHR43479:SF11">
    <property type="entry name" value="ACREF_ENVCD OPERON REPRESSOR-RELATED"/>
    <property type="match status" value="1"/>
</dbReference>
<dbReference type="AlphaFoldDB" id="A0A0P8AK85"/>
<dbReference type="PRINTS" id="PR00455">
    <property type="entry name" value="HTHTETR"/>
</dbReference>
<keyword evidence="2 4" id="KW-0238">DNA-binding</keyword>
<proteinExistence type="predicted"/>
<reference evidence="6 7" key="1">
    <citation type="submission" date="2015-09" db="EMBL/GenBank/DDBJ databases">
        <title>A metagenomics-based metabolic model of nitrate-dependent anaerobic oxidation of methane by Methanoperedens-like archaea.</title>
        <authorList>
            <person name="Arshad A."/>
            <person name="Speth D.R."/>
            <person name="De Graaf R.M."/>
            <person name="Op Den Camp H.J."/>
            <person name="Jetten M.S."/>
            <person name="Welte C.U."/>
        </authorList>
    </citation>
    <scope>NUCLEOTIDE SEQUENCE [LARGE SCALE GENOMIC DNA]</scope>
</reference>